<dbReference type="AlphaFoldDB" id="A0A9X0AJF0"/>
<protein>
    <recommendedName>
        <fullName evidence="3">Geminivirus AL1 replication-associated protein catalytic domain-containing protein</fullName>
    </recommendedName>
</protein>
<evidence type="ECO:0000313" key="2">
    <source>
        <dbReference type="Proteomes" id="UP001152300"/>
    </source>
</evidence>
<evidence type="ECO:0008006" key="3">
    <source>
        <dbReference type="Google" id="ProtNLM"/>
    </source>
</evidence>
<dbReference type="Proteomes" id="UP001152300">
    <property type="component" value="Unassembled WGS sequence"/>
</dbReference>
<dbReference type="GO" id="GO:0005198">
    <property type="term" value="F:structural molecule activity"/>
    <property type="evidence" value="ECO:0007669"/>
    <property type="project" value="InterPro"/>
</dbReference>
<dbReference type="PRINTS" id="PR00228">
    <property type="entry name" value="GEMCOATCLVL1"/>
</dbReference>
<proteinExistence type="predicted"/>
<accession>A0A9X0AJF0</accession>
<dbReference type="SUPFAM" id="SSF52540">
    <property type="entry name" value="P-loop containing nucleoside triphosphate hydrolases"/>
    <property type="match status" value="1"/>
</dbReference>
<name>A0A9X0AJF0_9HELO</name>
<keyword evidence="2" id="KW-1185">Reference proteome</keyword>
<reference evidence="1" key="1">
    <citation type="submission" date="2022-11" db="EMBL/GenBank/DDBJ databases">
        <title>Genome Resource of Sclerotinia nivalis Strain SnTB1, a Plant Pathogen Isolated from American Ginseng.</title>
        <authorList>
            <person name="Fan S."/>
        </authorList>
    </citation>
    <scope>NUCLEOTIDE SEQUENCE</scope>
    <source>
        <strain evidence="1">SnTB1</strain>
    </source>
</reference>
<evidence type="ECO:0000313" key="1">
    <source>
        <dbReference type="EMBL" id="KAJ8063353.1"/>
    </source>
</evidence>
<dbReference type="EMBL" id="JAPEIS010000009">
    <property type="protein sequence ID" value="KAJ8063353.1"/>
    <property type="molecule type" value="Genomic_DNA"/>
</dbReference>
<sequence length="394" mass="45236">MSSRMDEIIFSDAISIAPSDVSSSRSSARSSRKRTYEIHSRWVFLTYAQSNVQSKSDFELLFMQMLSRIGYDGSYYGCLEHHQDDNPGIHYHVLVHFGKQPSWTLSTARKYLCVEDDGESHSLNIVSRGQKINNFIENHVSYVEKYGDTFGVRPLVGEGRREEKKRKWEAVSAEKTTVSKLQKVKEEFPDSYYKCFNSIQSAVKYEHRGEDAYEAFELPSYIDTSRFVVPEVILQWEVENLMMPEPGRRKSLLIIGESRTGKSTLAQFIASRYGVFSEFDTEWDLNGFREGQVCAVFHDIQKGFPHWKSVFGCQASVTVHEWYAATRRMRWDVPSIWVCNRDDDPRDWGDAQRRYISGNAVVYEVGFGETLVSSLEAELWNKGGSPEYESGGAP</sequence>
<organism evidence="1 2">
    <name type="scientific">Sclerotinia nivalis</name>
    <dbReference type="NCBI Taxonomy" id="352851"/>
    <lineage>
        <taxon>Eukaryota</taxon>
        <taxon>Fungi</taxon>
        <taxon>Dikarya</taxon>
        <taxon>Ascomycota</taxon>
        <taxon>Pezizomycotina</taxon>
        <taxon>Leotiomycetes</taxon>
        <taxon>Helotiales</taxon>
        <taxon>Sclerotiniaceae</taxon>
        <taxon>Sclerotinia</taxon>
    </lineage>
</organism>
<dbReference type="OrthoDB" id="4355886at2759"/>
<dbReference type="InterPro" id="IPR027417">
    <property type="entry name" value="P-loop_NTPase"/>
</dbReference>
<dbReference type="Gene3D" id="3.40.1310.20">
    <property type="match status" value="1"/>
</dbReference>
<comment type="caution">
    <text evidence="1">The sequence shown here is derived from an EMBL/GenBank/DDBJ whole genome shotgun (WGS) entry which is preliminary data.</text>
</comment>
<dbReference type="InterPro" id="IPR001301">
    <property type="entry name" value="Gemini_AL1_CLV"/>
</dbReference>
<gene>
    <name evidence="1" type="ORF">OCU04_008581</name>
</gene>